<protein>
    <submittedName>
        <fullName evidence="1">Uncharacterized protein</fullName>
    </submittedName>
</protein>
<accession>W2ICB9</accession>
<dbReference type="EMBL" id="KI674953">
    <property type="protein sequence ID" value="ETL31826.1"/>
    <property type="molecule type" value="Genomic_DNA"/>
</dbReference>
<organism evidence="1">
    <name type="scientific">Phytophthora nicotianae</name>
    <name type="common">Potato buckeye rot agent</name>
    <name type="synonym">Phytophthora parasitica</name>
    <dbReference type="NCBI Taxonomy" id="4792"/>
    <lineage>
        <taxon>Eukaryota</taxon>
        <taxon>Sar</taxon>
        <taxon>Stramenopiles</taxon>
        <taxon>Oomycota</taxon>
        <taxon>Peronosporomycetes</taxon>
        <taxon>Peronosporales</taxon>
        <taxon>Peronosporaceae</taxon>
        <taxon>Phytophthora</taxon>
    </lineage>
</organism>
<dbReference type="Proteomes" id="UP000053864">
    <property type="component" value="Unassembled WGS sequence"/>
</dbReference>
<dbReference type="AlphaFoldDB" id="W2ICB9"/>
<proteinExistence type="predicted"/>
<name>W2ICB9_PHYNI</name>
<evidence type="ECO:0000313" key="1">
    <source>
        <dbReference type="EMBL" id="ETL31826.1"/>
    </source>
</evidence>
<sequence length="152" mass="16996">MSTGQTHLRRESEGTWHALRICVSTTTQAPSGSRVMYNGTLLLDILAETSSENLSAVDSVHVRQLFERPGFAVVETHLVSGIPMWKPQGGVDMEGHWLEAFDVSRVRISNGNMELSCCFVVSTKDTRVLTLPFERTIDERRKEMRSHAAPIP</sequence>
<reference evidence="1" key="1">
    <citation type="submission" date="2013-11" db="EMBL/GenBank/DDBJ databases">
        <title>The Genome Sequence of Phytophthora parasitica CJ05E6.</title>
        <authorList>
            <consortium name="The Broad Institute Genomics Platform"/>
            <person name="Russ C."/>
            <person name="Tyler B."/>
            <person name="Panabieres F."/>
            <person name="Shan W."/>
            <person name="Tripathy S."/>
            <person name="Grunwald N."/>
            <person name="Machado M."/>
            <person name="Johnson C.S."/>
            <person name="Arredondo F."/>
            <person name="Hong C."/>
            <person name="Coffey M."/>
            <person name="Young S.K."/>
            <person name="Zeng Q."/>
            <person name="Gargeya S."/>
            <person name="Fitzgerald M."/>
            <person name="Abouelleil A."/>
            <person name="Alvarado L."/>
            <person name="Chapman S.B."/>
            <person name="Gainer-Dewar J."/>
            <person name="Goldberg J."/>
            <person name="Griggs A."/>
            <person name="Gujja S."/>
            <person name="Hansen M."/>
            <person name="Howarth C."/>
            <person name="Imamovic A."/>
            <person name="Ireland A."/>
            <person name="Larimer J."/>
            <person name="McCowan C."/>
            <person name="Murphy C."/>
            <person name="Pearson M."/>
            <person name="Poon T.W."/>
            <person name="Priest M."/>
            <person name="Roberts A."/>
            <person name="Saif S."/>
            <person name="Shea T."/>
            <person name="Sykes S."/>
            <person name="Wortman J."/>
            <person name="Nusbaum C."/>
            <person name="Birren B."/>
        </authorList>
    </citation>
    <scope>NUCLEOTIDE SEQUENCE [LARGE SCALE GENOMIC DNA]</scope>
    <source>
        <strain evidence="1">CJ05E6</strain>
    </source>
</reference>
<gene>
    <name evidence="1" type="ORF">L916_15453</name>
</gene>